<feature type="region of interest" description="Disordered" evidence="1">
    <location>
        <begin position="104"/>
        <end position="137"/>
    </location>
</feature>
<evidence type="ECO:0000256" key="1">
    <source>
        <dbReference type="SAM" id="MobiDB-lite"/>
    </source>
</evidence>
<protein>
    <submittedName>
        <fullName evidence="2">Uncharacterized protein</fullName>
    </submittedName>
</protein>
<dbReference type="EMBL" id="BMAW01009525">
    <property type="protein sequence ID" value="GFT14245.1"/>
    <property type="molecule type" value="Genomic_DNA"/>
</dbReference>
<reference evidence="2" key="1">
    <citation type="submission" date="2020-08" db="EMBL/GenBank/DDBJ databases">
        <title>Multicomponent nature underlies the extraordinary mechanical properties of spider dragline silk.</title>
        <authorList>
            <person name="Kono N."/>
            <person name="Nakamura H."/>
            <person name="Mori M."/>
            <person name="Yoshida Y."/>
            <person name="Ohtoshi R."/>
            <person name="Malay A.D."/>
            <person name="Moran D.A.P."/>
            <person name="Tomita M."/>
            <person name="Numata K."/>
            <person name="Arakawa K."/>
        </authorList>
    </citation>
    <scope>NUCLEOTIDE SEQUENCE</scope>
</reference>
<dbReference type="OrthoDB" id="10653253at2759"/>
<accession>A0A8X6NGS3</accession>
<feature type="compositionally biased region" description="Low complexity" evidence="1">
    <location>
        <begin position="119"/>
        <end position="130"/>
    </location>
</feature>
<comment type="caution">
    <text evidence="2">The sequence shown here is derived from an EMBL/GenBank/DDBJ whole genome shotgun (WGS) entry which is preliminary data.</text>
</comment>
<proteinExistence type="predicted"/>
<keyword evidence="3" id="KW-1185">Reference proteome</keyword>
<dbReference type="AlphaFoldDB" id="A0A8X6NGS3"/>
<name>A0A8X6NGS3_NEPPI</name>
<gene>
    <name evidence="2" type="ORF">NPIL_390291</name>
</gene>
<dbReference type="Proteomes" id="UP000887013">
    <property type="component" value="Unassembled WGS sequence"/>
</dbReference>
<sequence length="333" mass="36784">MFAYGALVLISPLPPKKPTENLGSKTEQKIPVSQTMNLAKTQYDSILQSLNVSSSDGQITTIQLDGTSKLRVSNNSPRRNLLKIIEKTEVLDIPTNHLKSAETVSNGIHTNIEKSNELSNTRNNSPSSSTGRFDSPISIPSNYVTPIPTPLSDLSFLSNSETGSVLKNIENEPSQVQSIQTSKILDSLSKEDKLLDKYTIQDVNFERFCSAKNEILRSKSRTPFRDIQNFSALTNSGSNESINTEISEILNGKQLGEDTSRIKPFLIDEKTILSPIKRSEEMIKTTGVSPLLTPPYFPSDSAFMFNNAILKIPSLSQVRKNINISRTKTSSES</sequence>
<organism evidence="2 3">
    <name type="scientific">Nephila pilipes</name>
    <name type="common">Giant wood spider</name>
    <name type="synonym">Nephila maculata</name>
    <dbReference type="NCBI Taxonomy" id="299642"/>
    <lineage>
        <taxon>Eukaryota</taxon>
        <taxon>Metazoa</taxon>
        <taxon>Ecdysozoa</taxon>
        <taxon>Arthropoda</taxon>
        <taxon>Chelicerata</taxon>
        <taxon>Arachnida</taxon>
        <taxon>Araneae</taxon>
        <taxon>Araneomorphae</taxon>
        <taxon>Entelegynae</taxon>
        <taxon>Araneoidea</taxon>
        <taxon>Nephilidae</taxon>
        <taxon>Nephila</taxon>
    </lineage>
</organism>
<evidence type="ECO:0000313" key="2">
    <source>
        <dbReference type="EMBL" id="GFT14245.1"/>
    </source>
</evidence>
<evidence type="ECO:0000313" key="3">
    <source>
        <dbReference type="Proteomes" id="UP000887013"/>
    </source>
</evidence>